<dbReference type="PANTHER" id="PTHR47001:SF1">
    <property type="entry name" value="TRANSCRIPTION FACTOR BHLH11"/>
    <property type="match status" value="1"/>
</dbReference>
<evidence type="ECO:0000313" key="2">
    <source>
        <dbReference type="EMBL" id="KAK8996295.1"/>
    </source>
</evidence>
<evidence type="ECO:0000256" key="1">
    <source>
        <dbReference type="SAM" id="MobiDB-lite"/>
    </source>
</evidence>
<sequence length="133" mass="14519">MDWYSVATGPIAMHHPSLQPYPFFGNHNPGAIANPCSTFMPYSTTSSSPVEQPSSQHKSSHTSSKRDSKSKLVDNQRGSNRDICDSFNNVATELELKITGSSTNKAAQYQRDFSPNVEGKVSNTAPSQRQLNG</sequence>
<feature type="compositionally biased region" description="Polar residues" evidence="1">
    <location>
        <begin position="121"/>
        <end position="133"/>
    </location>
</feature>
<feature type="compositionally biased region" description="Basic and acidic residues" evidence="1">
    <location>
        <begin position="64"/>
        <end position="84"/>
    </location>
</feature>
<keyword evidence="3" id="KW-1185">Reference proteome</keyword>
<dbReference type="PANTHER" id="PTHR47001">
    <property type="entry name" value="TRANSCRIPTION FACTOR BHLH121"/>
    <property type="match status" value="1"/>
</dbReference>
<feature type="compositionally biased region" description="Polar residues" evidence="1">
    <location>
        <begin position="35"/>
        <end position="53"/>
    </location>
</feature>
<gene>
    <name evidence="2" type="ORF">V6N11_076535</name>
</gene>
<organism evidence="2 3">
    <name type="scientific">Hibiscus sabdariffa</name>
    <name type="common">roselle</name>
    <dbReference type="NCBI Taxonomy" id="183260"/>
    <lineage>
        <taxon>Eukaryota</taxon>
        <taxon>Viridiplantae</taxon>
        <taxon>Streptophyta</taxon>
        <taxon>Embryophyta</taxon>
        <taxon>Tracheophyta</taxon>
        <taxon>Spermatophyta</taxon>
        <taxon>Magnoliopsida</taxon>
        <taxon>eudicotyledons</taxon>
        <taxon>Gunneridae</taxon>
        <taxon>Pentapetalae</taxon>
        <taxon>rosids</taxon>
        <taxon>malvids</taxon>
        <taxon>Malvales</taxon>
        <taxon>Malvaceae</taxon>
        <taxon>Malvoideae</taxon>
        <taxon>Hibiscus</taxon>
    </lineage>
</organism>
<evidence type="ECO:0000313" key="3">
    <source>
        <dbReference type="Proteomes" id="UP001396334"/>
    </source>
</evidence>
<reference evidence="2 3" key="1">
    <citation type="journal article" date="2024" name="G3 (Bethesda)">
        <title>Genome assembly of Hibiscus sabdariffa L. provides insights into metabolisms of medicinal natural products.</title>
        <authorList>
            <person name="Kim T."/>
        </authorList>
    </citation>
    <scope>NUCLEOTIDE SEQUENCE [LARGE SCALE GENOMIC DNA]</scope>
    <source>
        <strain evidence="2">TK-2024</strain>
        <tissue evidence="2">Old leaves</tissue>
    </source>
</reference>
<name>A0ABR2Q6J3_9ROSI</name>
<protein>
    <submittedName>
        <fullName evidence="2">Uncharacterized protein</fullName>
    </submittedName>
</protein>
<dbReference type="EMBL" id="JBBPBN010000045">
    <property type="protein sequence ID" value="KAK8996295.1"/>
    <property type="molecule type" value="Genomic_DNA"/>
</dbReference>
<feature type="region of interest" description="Disordered" evidence="1">
    <location>
        <begin position="35"/>
        <end position="84"/>
    </location>
</feature>
<feature type="compositionally biased region" description="Polar residues" evidence="1">
    <location>
        <begin position="100"/>
        <end position="113"/>
    </location>
</feature>
<proteinExistence type="predicted"/>
<dbReference type="Proteomes" id="UP001396334">
    <property type="component" value="Unassembled WGS sequence"/>
</dbReference>
<feature type="region of interest" description="Disordered" evidence="1">
    <location>
        <begin position="100"/>
        <end position="133"/>
    </location>
</feature>
<dbReference type="InterPro" id="IPR044579">
    <property type="entry name" value="bHLH11/121"/>
</dbReference>
<comment type="caution">
    <text evidence="2">The sequence shown here is derived from an EMBL/GenBank/DDBJ whole genome shotgun (WGS) entry which is preliminary data.</text>
</comment>
<accession>A0ABR2Q6J3</accession>